<feature type="domain" description="Glucose-methanol-choline oxidoreductase N-terminal" evidence="4">
    <location>
        <begin position="86"/>
        <end position="109"/>
    </location>
</feature>
<gene>
    <name evidence="5" type="ORF">I7I53_08443</name>
</gene>
<comment type="cofactor">
    <cofactor evidence="2">
        <name>FAD</name>
        <dbReference type="ChEBI" id="CHEBI:57692"/>
    </cofactor>
</comment>
<proteinExistence type="inferred from homology"/>
<dbReference type="InterPro" id="IPR007867">
    <property type="entry name" value="GMC_OxRtase_C"/>
</dbReference>
<reference evidence="5" key="1">
    <citation type="submission" date="2021-01" db="EMBL/GenBank/DDBJ databases">
        <title>Chromosome-level genome assembly of a human fungal pathogen reveals clustering of transcriptionally co-regulated genes.</title>
        <authorList>
            <person name="Voorhies M."/>
            <person name="Cohen S."/>
            <person name="Shea T.P."/>
            <person name="Petrus S."/>
            <person name="Munoz J.F."/>
            <person name="Poplawski S."/>
            <person name="Goldman W.E."/>
            <person name="Michael T."/>
            <person name="Cuomo C.A."/>
            <person name="Sil A."/>
            <person name="Beyhan S."/>
        </authorList>
    </citation>
    <scope>NUCLEOTIDE SEQUENCE</scope>
    <source>
        <strain evidence="5">H88</strain>
    </source>
</reference>
<dbReference type="Pfam" id="PF00732">
    <property type="entry name" value="GMC_oxred_N"/>
    <property type="match status" value="1"/>
</dbReference>
<dbReference type="InterPro" id="IPR036188">
    <property type="entry name" value="FAD/NAD-bd_sf"/>
</dbReference>
<keyword evidence="2 3" id="KW-0274">FAD</keyword>
<dbReference type="PROSITE" id="PS00623">
    <property type="entry name" value="GMC_OXRED_1"/>
    <property type="match status" value="1"/>
</dbReference>
<evidence type="ECO:0000313" key="6">
    <source>
        <dbReference type="Proteomes" id="UP000663419"/>
    </source>
</evidence>
<evidence type="ECO:0000256" key="2">
    <source>
        <dbReference type="PIRSR" id="PIRSR000137-2"/>
    </source>
</evidence>
<dbReference type="GO" id="GO:0016614">
    <property type="term" value="F:oxidoreductase activity, acting on CH-OH group of donors"/>
    <property type="evidence" value="ECO:0007669"/>
    <property type="project" value="InterPro"/>
</dbReference>
<feature type="binding site" evidence="2">
    <location>
        <begin position="533"/>
        <end position="534"/>
    </location>
    <ligand>
        <name>FAD</name>
        <dbReference type="ChEBI" id="CHEBI:57692"/>
    </ligand>
</feature>
<dbReference type="Gene3D" id="3.50.50.60">
    <property type="entry name" value="FAD/NAD(P)-binding domain"/>
    <property type="match status" value="1"/>
</dbReference>
<sequence>MAESEADIIVVGGGTAGLITAGRLAQAKPDLSILVIEAGANSRGNPMVVNPAIYLSHIAPTSTVAKFYKSKPSDYLAGREAIIPTANILGGGSSINFMVYARAQEVDFDDWNTEGWRGKDMIPFLQKIERFQDRDPEIDKSIHGYNGELSVSAGGTYVQDSFQKDFFKACEEIGIKKVPDVQDFKTANAVGRWNMWIDEKTGLRQDVPHNFLFPILDAGNTKLKVLTDSTVKRVLFDESSRASGVEYVPTADPSADPIVARAKKLVVVAANALGSPQVLQRSGIGNKSKLEALGIPVVSDLDGVGSNYQDHNAVFYPYSSKATAEETLDGLLTGRLPFEKAVEQKAANPERHLLGWNGLDCFGKLRPTEAEVQEFGPALREAWDKDFRYRETRPLMLMCTIAANLARKGPPVEGQYFSMAAYTAYPYSRGSIHITGKSVTDIPEFDAGFLNHPADVIKLIWAYKKQREIARRLSYYNGPHSIGHPVFPPGSKADPEIVDAASKAQGYPAPIEYSEADNKVIEQFIRENLTTTWHSMGTCAMKPREHGGVVDQDLNVYGVKNLKVVDLSICPANVAANTYSTALAVGEKAASIIARELGISAYSSGF</sequence>
<dbReference type="Gene3D" id="3.30.560.10">
    <property type="entry name" value="Glucose Oxidase, domain 3"/>
    <property type="match status" value="1"/>
</dbReference>
<dbReference type="PANTHER" id="PTHR11552">
    <property type="entry name" value="GLUCOSE-METHANOL-CHOLINE GMC OXIDOREDUCTASE"/>
    <property type="match status" value="1"/>
</dbReference>
<dbReference type="PIRSF" id="PIRSF000137">
    <property type="entry name" value="Alcohol_oxidase"/>
    <property type="match status" value="1"/>
</dbReference>
<dbReference type="AlphaFoldDB" id="A0A8A1LIG0"/>
<accession>A0A8A1LIG0</accession>
<evidence type="ECO:0000256" key="1">
    <source>
        <dbReference type="ARBA" id="ARBA00010790"/>
    </source>
</evidence>
<keyword evidence="3" id="KW-0285">Flavoprotein</keyword>
<dbReference type="EMBL" id="CP069103">
    <property type="protein sequence ID" value="QSS52715.1"/>
    <property type="molecule type" value="Genomic_DNA"/>
</dbReference>
<evidence type="ECO:0000313" key="5">
    <source>
        <dbReference type="EMBL" id="QSS52715.1"/>
    </source>
</evidence>
<feature type="binding site" evidence="2">
    <location>
        <begin position="96"/>
        <end position="99"/>
    </location>
    <ligand>
        <name>FAD</name>
        <dbReference type="ChEBI" id="CHEBI:57692"/>
    </ligand>
</feature>
<protein>
    <submittedName>
        <fullName evidence="5">Alcohol oxidase</fullName>
    </submittedName>
</protein>
<dbReference type="VEuPathDB" id="FungiDB:I7I53_08443"/>
<dbReference type="InterPro" id="IPR012132">
    <property type="entry name" value="GMC_OxRdtase"/>
</dbReference>
<dbReference type="PANTHER" id="PTHR11552:SF78">
    <property type="entry name" value="GLUCOSE-METHANOL-CHOLINE OXIDOREDUCTASE N-TERMINAL DOMAIN-CONTAINING PROTEIN"/>
    <property type="match status" value="1"/>
</dbReference>
<feature type="binding site" evidence="2">
    <location>
        <position position="231"/>
    </location>
    <ligand>
        <name>FAD</name>
        <dbReference type="ChEBI" id="CHEBI:57692"/>
    </ligand>
</feature>
<dbReference type="Proteomes" id="UP000663419">
    <property type="component" value="Chromosome 2"/>
</dbReference>
<evidence type="ECO:0000259" key="4">
    <source>
        <dbReference type="PROSITE" id="PS00623"/>
    </source>
</evidence>
<comment type="similarity">
    <text evidence="1 3">Belongs to the GMC oxidoreductase family.</text>
</comment>
<dbReference type="InterPro" id="IPR000172">
    <property type="entry name" value="GMC_OxRdtase_N"/>
</dbReference>
<dbReference type="GO" id="GO:0050660">
    <property type="term" value="F:flavin adenine dinucleotide binding"/>
    <property type="evidence" value="ECO:0007669"/>
    <property type="project" value="InterPro"/>
</dbReference>
<dbReference type="Pfam" id="PF05199">
    <property type="entry name" value="GMC_oxred_C"/>
    <property type="match status" value="1"/>
</dbReference>
<dbReference type="SUPFAM" id="SSF54373">
    <property type="entry name" value="FAD-linked reductases, C-terminal domain"/>
    <property type="match status" value="1"/>
</dbReference>
<dbReference type="SUPFAM" id="SSF51905">
    <property type="entry name" value="FAD/NAD(P)-binding domain"/>
    <property type="match status" value="1"/>
</dbReference>
<organism evidence="5 6">
    <name type="scientific">Ajellomyces capsulatus (strain H88)</name>
    <name type="common">Darling's disease fungus</name>
    <name type="synonym">Histoplasma capsulatum</name>
    <dbReference type="NCBI Taxonomy" id="544711"/>
    <lineage>
        <taxon>Eukaryota</taxon>
        <taxon>Fungi</taxon>
        <taxon>Dikarya</taxon>
        <taxon>Ascomycota</taxon>
        <taxon>Pezizomycotina</taxon>
        <taxon>Eurotiomycetes</taxon>
        <taxon>Eurotiomycetidae</taxon>
        <taxon>Onygenales</taxon>
        <taxon>Ajellomycetaceae</taxon>
        <taxon>Histoplasma</taxon>
    </lineage>
</organism>
<name>A0A8A1LIG0_AJEC8</name>
<evidence type="ECO:0000256" key="3">
    <source>
        <dbReference type="RuleBase" id="RU003968"/>
    </source>
</evidence>